<name>A0A2H0DXR0_9BACT</name>
<keyword evidence="1" id="KW-0812">Transmembrane</keyword>
<reference evidence="2 3" key="1">
    <citation type="submission" date="2017-09" db="EMBL/GenBank/DDBJ databases">
        <title>Depth-based differentiation of microbial function through sediment-hosted aquifers and enrichment of novel symbionts in the deep terrestrial subsurface.</title>
        <authorList>
            <person name="Probst A.J."/>
            <person name="Ladd B."/>
            <person name="Jarett J.K."/>
            <person name="Geller-Mcgrath D.E."/>
            <person name="Sieber C.M."/>
            <person name="Emerson J.B."/>
            <person name="Anantharaman K."/>
            <person name="Thomas B.C."/>
            <person name="Malmstrom R."/>
            <person name="Stieglmeier M."/>
            <person name="Klingl A."/>
            <person name="Woyke T."/>
            <person name="Ryan C.M."/>
            <person name="Banfield J.F."/>
        </authorList>
    </citation>
    <scope>NUCLEOTIDE SEQUENCE [LARGE SCALE GENOMIC DNA]</scope>
    <source>
        <strain evidence="2">CG22_combo_CG10-13_8_21_14_all_43_18</strain>
    </source>
</reference>
<feature type="transmembrane region" description="Helical" evidence="1">
    <location>
        <begin position="7"/>
        <end position="24"/>
    </location>
</feature>
<dbReference type="Proteomes" id="UP000231276">
    <property type="component" value="Unassembled WGS sequence"/>
</dbReference>
<proteinExistence type="predicted"/>
<keyword evidence="1" id="KW-1133">Transmembrane helix</keyword>
<accession>A0A2H0DXR0</accession>
<dbReference type="EMBL" id="PCTS01000023">
    <property type="protein sequence ID" value="PIP86499.1"/>
    <property type="molecule type" value="Genomic_DNA"/>
</dbReference>
<evidence type="ECO:0000256" key="1">
    <source>
        <dbReference type="SAM" id="Phobius"/>
    </source>
</evidence>
<keyword evidence="1" id="KW-0472">Membrane</keyword>
<protein>
    <submittedName>
        <fullName evidence="2">Uncharacterized protein</fullName>
    </submittedName>
</protein>
<organism evidence="2 3">
    <name type="scientific">Candidatus Campbellbacteria bacterium CG22_combo_CG10-13_8_21_14_all_43_18</name>
    <dbReference type="NCBI Taxonomy" id="1974530"/>
    <lineage>
        <taxon>Bacteria</taxon>
        <taxon>Candidatus Campbelliibacteriota</taxon>
    </lineage>
</organism>
<dbReference type="AlphaFoldDB" id="A0A2H0DXR0"/>
<gene>
    <name evidence="2" type="ORF">COW82_01720</name>
</gene>
<evidence type="ECO:0000313" key="2">
    <source>
        <dbReference type="EMBL" id="PIP86499.1"/>
    </source>
</evidence>
<comment type="caution">
    <text evidence="2">The sequence shown here is derived from an EMBL/GenBank/DDBJ whole genome shotgun (WGS) entry which is preliminary data.</text>
</comment>
<sequence>MNALNDLKWLIGMLLLLFIGWILLGSKGGIGGPFIKPPGPLGTGKTYGDIIIQGEGGTIGEEINNIKTDIRNLEKEVKRIESAAQSVYKGRIEISGHQGAKQSSPLTERVELRVGADAAGKIPLSGWRLQSGVSGATDTIGKGTELPYSGQVNPEMDIFVKAGERIIVSTGRSPIGSSFRTNKCTGYFEQFQDFNPSLERSCPRPIDDLPNVGAGNEAEKCIDFVEKLPRCEVYLKEVPPGIGGTCHEYVTSKVNYNNCVENHKDDLDFYKNEWRIYLGRNDELWKSQREIIKLIDTSNKVVDVITY</sequence>
<evidence type="ECO:0000313" key="3">
    <source>
        <dbReference type="Proteomes" id="UP000231276"/>
    </source>
</evidence>